<dbReference type="Proteomes" id="UP000683925">
    <property type="component" value="Unassembled WGS sequence"/>
</dbReference>
<reference evidence="2" key="1">
    <citation type="submission" date="2021-01" db="EMBL/GenBank/DDBJ databases">
        <authorList>
            <consortium name="Genoscope - CEA"/>
            <person name="William W."/>
        </authorList>
    </citation>
    <scope>NUCLEOTIDE SEQUENCE</scope>
</reference>
<dbReference type="AlphaFoldDB" id="A0A8S1SCT8"/>
<evidence type="ECO:0000313" key="3">
    <source>
        <dbReference type="Proteomes" id="UP000683925"/>
    </source>
</evidence>
<organism evidence="2 3">
    <name type="scientific">Paramecium octaurelia</name>
    <dbReference type="NCBI Taxonomy" id="43137"/>
    <lineage>
        <taxon>Eukaryota</taxon>
        <taxon>Sar</taxon>
        <taxon>Alveolata</taxon>
        <taxon>Ciliophora</taxon>
        <taxon>Intramacronucleata</taxon>
        <taxon>Oligohymenophorea</taxon>
        <taxon>Peniculida</taxon>
        <taxon>Parameciidae</taxon>
        <taxon>Paramecium</taxon>
    </lineage>
</organism>
<feature type="signal peptide" evidence="1">
    <location>
        <begin position="1"/>
        <end position="19"/>
    </location>
</feature>
<dbReference type="EMBL" id="CAJJDP010000007">
    <property type="protein sequence ID" value="CAD8136969.1"/>
    <property type="molecule type" value="Genomic_DNA"/>
</dbReference>
<gene>
    <name evidence="2" type="ORF">POCTA_138.1.T0080123</name>
</gene>
<feature type="chain" id="PRO_5035834323" evidence="1">
    <location>
        <begin position="20"/>
        <end position="114"/>
    </location>
</feature>
<evidence type="ECO:0000313" key="2">
    <source>
        <dbReference type="EMBL" id="CAD8136969.1"/>
    </source>
</evidence>
<sequence>MMLLILQGLVIMSLMSVISLTYQQRAYHKQQFKCLFLMHQDLVLMIQKLLKQKKNRVTLKYRTIDRANPTLVKGIFLIILPNQQAMSFGKKLQVQSKKQCVFWNYRKENQVRER</sequence>
<proteinExistence type="predicted"/>
<protein>
    <submittedName>
        <fullName evidence="2">Uncharacterized protein</fullName>
    </submittedName>
</protein>
<name>A0A8S1SCT8_PAROT</name>
<evidence type="ECO:0000256" key="1">
    <source>
        <dbReference type="SAM" id="SignalP"/>
    </source>
</evidence>
<keyword evidence="1" id="KW-0732">Signal</keyword>
<accession>A0A8S1SCT8</accession>
<comment type="caution">
    <text evidence="2">The sequence shown here is derived from an EMBL/GenBank/DDBJ whole genome shotgun (WGS) entry which is preliminary data.</text>
</comment>
<keyword evidence="3" id="KW-1185">Reference proteome</keyword>